<sequence length="665" mass="73958">MNEASLKRLEYDKIKQRLLEFTVSPEGSKLAERHMPTANEAAVRTWLQETEEAARLLATGASVPLSAMEGMELFFALLGKGRIYTEQDLGQLSAWLAAVGQMKRYMEAKKMIAPTISSYADSMHDCPELRKELDRCIRHGQLTDQASSALADIRRHLASAEDRIERKLNQTLGKYKTALQELLVSKRNGHYVIPVKRELRKQVPGTVWDESSSGQTLFVEPADVAELQAEWQMWKAEEERERTIILSELSEFAEGHADGLRWNVEAMASFDFIFARAKLSRTWDGIAVTISEKPYIHLVDAKHPLLGSGCLPLNVQIGGAWRQLIITGPNTGGKTVTLKTIGLFALMVQSGLLVPAGKGTELGLFQHVLADVGDGQSIEQSLSTFSAHMSSLKEMLDAANGRSLLLLDELAAGTDPGEGIALSIAVLEELLNRGSLVAATTHFNEIKRFASETEACTNARMAFDAETLRPLYRLEIGEAGDSYAFAIARRFGLPERVIRRAEARAAAIGTKQAVETTSVPAWQSAEDKSSRSKPKPVKKDKERHPKEGEGAEENAIEDDRHHSNEAKRPLQVGDCVWIYPLKRSGIVYKAADERGEVIVQVQKQKLKFNRKRLALYIGSEKLYPGQDYDLDIVFESKANRKARKQMGRKYVPGIEIVTPPEEPER</sequence>
<keyword evidence="2" id="KW-0067">ATP-binding</keyword>
<dbReference type="InterPro" id="IPR005747">
    <property type="entry name" value="MutS2"/>
</dbReference>
<dbReference type="SUPFAM" id="SSF52540">
    <property type="entry name" value="P-loop containing nucleoside triphosphate hydrolases"/>
    <property type="match status" value="1"/>
</dbReference>
<evidence type="ECO:0000313" key="7">
    <source>
        <dbReference type="Proteomes" id="UP001057877"/>
    </source>
</evidence>
<dbReference type="InterPro" id="IPR045076">
    <property type="entry name" value="MutS"/>
</dbReference>
<evidence type="ECO:0000256" key="1">
    <source>
        <dbReference type="ARBA" id="ARBA00022741"/>
    </source>
</evidence>
<dbReference type="InterPro" id="IPR007696">
    <property type="entry name" value="DNA_mismatch_repair_MutS_core"/>
</dbReference>
<evidence type="ECO:0000256" key="3">
    <source>
        <dbReference type="ARBA" id="ARBA00023125"/>
    </source>
</evidence>
<keyword evidence="1" id="KW-0547">Nucleotide-binding</keyword>
<reference evidence="6" key="1">
    <citation type="submission" date="2022-01" db="EMBL/GenBank/DDBJ databases">
        <title>Paenibacillus spongiae sp. nov., isolated from marine sponge.</title>
        <authorList>
            <person name="Li Z."/>
            <person name="Zhang M."/>
        </authorList>
    </citation>
    <scope>NUCLEOTIDE SEQUENCE</scope>
    <source>
        <strain evidence="6">PHS-Z3</strain>
    </source>
</reference>
<keyword evidence="3" id="KW-0238">DNA-binding</keyword>
<evidence type="ECO:0000259" key="5">
    <source>
        <dbReference type="PROSITE" id="PS00486"/>
    </source>
</evidence>
<dbReference type="Proteomes" id="UP001057877">
    <property type="component" value="Chromosome"/>
</dbReference>
<dbReference type="PIRSF" id="PIRSF005814">
    <property type="entry name" value="MutS_YshD"/>
    <property type="match status" value="1"/>
</dbReference>
<dbReference type="PANTHER" id="PTHR48466:SF2">
    <property type="entry name" value="OS10G0509000 PROTEIN"/>
    <property type="match status" value="1"/>
</dbReference>
<dbReference type="InterPro" id="IPR027417">
    <property type="entry name" value="P-loop_NTPase"/>
</dbReference>
<feature type="domain" description="DNA mismatch repair proteins mutS family" evidence="5">
    <location>
        <begin position="403"/>
        <end position="419"/>
    </location>
</feature>
<evidence type="ECO:0000256" key="4">
    <source>
        <dbReference type="SAM" id="MobiDB-lite"/>
    </source>
</evidence>
<feature type="compositionally biased region" description="Basic and acidic residues" evidence="4">
    <location>
        <begin position="537"/>
        <end position="549"/>
    </location>
</feature>
<dbReference type="Gene3D" id="3.40.50.300">
    <property type="entry name" value="P-loop containing nucleotide triphosphate hydrolases"/>
    <property type="match status" value="1"/>
</dbReference>
<feature type="region of interest" description="Disordered" evidence="4">
    <location>
        <begin position="517"/>
        <end position="565"/>
    </location>
</feature>
<evidence type="ECO:0000256" key="2">
    <source>
        <dbReference type="ARBA" id="ARBA00022840"/>
    </source>
</evidence>
<dbReference type="SMART" id="SM00533">
    <property type="entry name" value="MUTSd"/>
    <property type="match status" value="1"/>
</dbReference>
<dbReference type="NCBIfam" id="TIGR01069">
    <property type="entry name" value="mutS2"/>
    <property type="match status" value="1"/>
</dbReference>
<dbReference type="PROSITE" id="PS00486">
    <property type="entry name" value="DNA_MISMATCH_REPAIR_2"/>
    <property type="match status" value="1"/>
</dbReference>
<gene>
    <name evidence="6" type="ORF">L1F29_19555</name>
</gene>
<keyword evidence="7" id="KW-1185">Reference proteome</keyword>
<evidence type="ECO:0000313" key="6">
    <source>
        <dbReference type="EMBL" id="UVI27664.1"/>
    </source>
</evidence>
<dbReference type="EMBL" id="CP091430">
    <property type="protein sequence ID" value="UVI27664.1"/>
    <property type="molecule type" value="Genomic_DNA"/>
</dbReference>
<accession>A0ABY5S1X9</accession>
<dbReference type="InterPro" id="IPR000432">
    <property type="entry name" value="DNA_mismatch_repair_MutS_C"/>
</dbReference>
<proteinExistence type="predicted"/>
<organism evidence="6 7">
    <name type="scientific">Paenibacillus spongiae</name>
    <dbReference type="NCBI Taxonomy" id="2909671"/>
    <lineage>
        <taxon>Bacteria</taxon>
        <taxon>Bacillati</taxon>
        <taxon>Bacillota</taxon>
        <taxon>Bacilli</taxon>
        <taxon>Bacillales</taxon>
        <taxon>Paenibacillaceae</taxon>
        <taxon>Paenibacillus</taxon>
    </lineage>
</organism>
<dbReference type="RefSeq" id="WP_258383754.1">
    <property type="nucleotide sequence ID" value="NZ_CP091430.1"/>
</dbReference>
<dbReference type="SMART" id="SM00534">
    <property type="entry name" value="MUTSac"/>
    <property type="match status" value="1"/>
</dbReference>
<dbReference type="Pfam" id="PF00488">
    <property type="entry name" value="MutS_V"/>
    <property type="match status" value="1"/>
</dbReference>
<name>A0ABY5S1X9_9BACL</name>
<dbReference type="InterPro" id="IPR036187">
    <property type="entry name" value="DNA_mismatch_repair_MutS_sf"/>
</dbReference>
<protein>
    <submittedName>
        <fullName evidence="6">DNA mismatch repair protein MutS</fullName>
    </submittedName>
</protein>
<dbReference type="PANTHER" id="PTHR48466">
    <property type="entry name" value="OS10G0509000 PROTEIN-RELATED"/>
    <property type="match status" value="1"/>
</dbReference>
<dbReference type="SUPFAM" id="SSF48334">
    <property type="entry name" value="DNA repair protein MutS, domain III"/>
    <property type="match status" value="1"/>
</dbReference>